<dbReference type="AlphaFoldDB" id="A0A7R9T6I0"/>
<proteinExistence type="predicted"/>
<reference evidence="2" key="1">
    <citation type="submission" date="2021-01" db="EMBL/GenBank/DDBJ databases">
        <authorList>
            <person name="Corre E."/>
            <person name="Pelletier E."/>
            <person name="Niang G."/>
            <person name="Scheremetjew M."/>
            <person name="Finn R."/>
            <person name="Kale V."/>
            <person name="Holt S."/>
            <person name="Cochrane G."/>
            <person name="Meng A."/>
            <person name="Brown T."/>
            <person name="Cohen L."/>
        </authorList>
    </citation>
    <scope>NUCLEOTIDE SEQUENCE</scope>
    <source>
        <strain evidence="2">RCC1614</strain>
    </source>
</reference>
<name>A0A7R9T6I0_MICPS</name>
<dbReference type="PANTHER" id="PTHR35750">
    <property type="entry name" value="PHOSPHOLIPID HYDROPEROXIDE GLUTATHIONE PEROXIDASE"/>
    <property type="match status" value="1"/>
</dbReference>
<organism evidence="2">
    <name type="scientific">Micromonas pusilla</name>
    <name type="common">Picoplanktonic green alga</name>
    <name type="synonym">Chromulina pusilla</name>
    <dbReference type="NCBI Taxonomy" id="38833"/>
    <lineage>
        <taxon>Eukaryota</taxon>
        <taxon>Viridiplantae</taxon>
        <taxon>Chlorophyta</taxon>
        <taxon>Mamiellophyceae</taxon>
        <taxon>Mamiellales</taxon>
        <taxon>Mamiellaceae</taxon>
        <taxon>Micromonas</taxon>
    </lineage>
</organism>
<evidence type="ECO:0000256" key="1">
    <source>
        <dbReference type="SAM" id="MobiDB-lite"/>
    </source>
</evidence>
<dbReference type="PANTHER" id="PTHR35750:SF1">
    <property type="entry name" value="PHOSPHOLIPID HYDROPEROXIDE GLUTATHIONE PEROXIDASE"/>
    <property type="match status" value="1"/>
</dbReference>
<gene>
    <name evidence="2" type="ORF">MPUS1402_LOCUS64</name>
</gene>
<protein>
    <submittedName>
        <fullName evidence="2">Uncharacterized protein</fullName>
    </submittedName>
</protein>
<evidence type="ECO:0000313" key="2">
    <source>
        <dbReference type="EMBL" id="CAD8226740.1"/>
    </source>
</evidence>
<dbReference type="OMA" id="ANDFMVL"/>
<feature type="region of interest" description="Disordered" evidence="1">
    <location>
        <begin position="39"/>
        <end position="67"/>
    </location>
</feature>
<dbReference type="EMBL" id="HBDY01000097">
    <property type="protein sequence ID" value="CAD8226740.1"/>
    <property type="molecule type" value="Transcribed_RNA"/>
</dbReference>
<sequence>MNFLKRGFKAAKSFIVGVRPRLPFARLVVVEAGNLTRVLSPPPIHAQDDDGSDDSGNEGGGFSHKKQVVVERPRIPVVQYAVSRYGGEPMGGVQGLWWYVKELKIDDDGDIANDFMVLDGDGKDVNEGEERRYKQANVEIRGVSRGNLLLAPYTLD</sequence>
<accession>A0A7R9T6I0</accession>